<dbReference type="EMBL" id="MHKB01000011">
    <property type="protein sequence ID" value="OGY79049.1"/>
    <property type="molecule type" value="Genomic_DNA"/>
</dbReference>
<protein>
    <submittedName>
        <fullName evidence="1">Uncharacterized protein</fullName>
    </submittedName>
</protein>
<proteinExistence type="predicted"/>
<gene>
    <name evidence="1" type="ORF">A3B74_04165</name>
</gene>
<organism evidence="1 2">
    <name type="scientific">Candidatus Kerfeldbacteria bacterium RIFCSPHIGHO2_02_FULL_42_14</name>
    <dbReference type="NCBI Taxonomy" id="1798540"/>
    <lineage>
        <taxon>Bacteria</taxon>
        <taxon>Candidatus Kerfeldiibacteriota</taxon>
    </lineage>
</organism>
<evidence type="ECO:0000313" key="2">
    <source>
        <dbReference type="Proteomes" id="UP000177165"/>
    </source>
</evidence>
<comment type="caution">
    <text evidence="1">The sequence shown here is derived from an EMBL/GenBank/DDBJ whole genome shotgun (WGS) entry which is preliminary data.</text>
</comment>
<name>A0A1G2AR95_9BACT</name>
<reference evidence="1 2" key="1">
    <citation type="journal article" date="2016" name="Nat. Commun.">
        <title>Thousands of microbial genomes shed light on interconnected biogeochemical processes in an aquifer system.</title>
        <authorList>
            <person name="Anantharaman K."/>
            <person name="Brown C.T."/>
            <person name="Hug L.A."/>
            <person name="Sharon I."/>
            <person name="Castelle C.J."/>
            <person name="Probst A.J."/>
            <person name="Thomas B.C."/>
            <person name="Singh A."/>
            <person name="Wilkins M.J."/>
            <person name="Karaoz U."/>
            <person name="Brodie E.L."/>
            <person name="Williams K.H."/>
            <person name="Hubbard S.S."/>
            <person name="Banfield J.F."/>
        </authorList>
    </citation>
    <scope>NUCLEOTIDE SEQUENCE [LARGE SCALE GENOMIC DNA]</scope>
</reference>
<evidence type="ECO:0000313" key="1">
    <source>
        <dbReference type="EMBL" id="OGY79049.1"/>
    </source>
</evidence>
<accession>A0A1G2AR95</accession>
<sequence>MSALPRAAKLGRGALQGSFIEPRGVHGFHPFQPFFFRREKEVAFDVIHPCPKDSFAGQPNILAHVCAIGFRAAVAAAQVASLFDLKSCHYFLLALLIGLKNVCVSSISSELRSPGRLSVHPFNRAKSLFQSSILVSTL</sequence>
<dbReference type="Proteomes" id="UP000177165">
    <property type="component" value="Unassembled WGS sequence"/>
</dbReference>
<dbReference type="AlphaFoldDB" id="A0A1G2AR95"/>